<name>Q0U4A7_PHANO</name>
<dbReference type="VEuPathDB" id="FungiDB:JI435_134070"/>
<reference evidence="3" key="1">
    <citation type="journal article" date="2007" name="Plant Cell">
        <title>Dothideomycete-plant interactions illuminated by genome sequencing and EST analysis of the wheat pathogen Stagonospora nodorum.</title>
        <authorList>
            <person name="Hane J.K."/>
            <person name="Lowe R.G."/>
            <person name="Solomon P.S."/>
            <person name="Tan K.C."/>
            <person name="Schoch C.L."/>
            <person name="Spatafora J.W."/>
            <person name="Crous P.W."/>
            <person name="Kodira C."/>
            <person name="Birren B.W."/>
            <person name="Galagan J.E."/>
            <person name="Torriani S.F."/>
            <person name="McDonald B.A."/>
            <person name="Oliver R.P."/>
        </authorList>
    </citation>
    <scope>NUCLEOTIDE SEQUENCE [LARGE SCALE GENOMIC DNA]</scope>
    <source>
        <strain evidence="3">SN15 / ATCC MYA-4574 / FGSC 10173</strain>
    </source>
</reference>
<accession>Q0U4A7</accession>
<dbReference type="Proteomes" id="UP000001055">
    <property type="component" value="Unassembled WGS sequence"/>
</dbReference>
<gene>
    <name evidence="2" type="ORF">SNOG_13407</name>
</gene>
<dbReference type="AlphaFoldDB" id="Q0U4A7"/>
<evidence type="ECO:0000313" key="2">
    <source>
        <dbReference type="EMBL" id="EAT79291.2"/>
    </source>
</evidence>
<feature type="region of interest" description="Disordered" evidence="1">
    <location>
        <begin position="359"/>
        <end position="385"/>
    </location>
</feature>
<dbReference type="KEGG" id="pno:SNOG_13407"/>
<feature type="compositionally biased region" description="Acidic residues" evidence="1">
    <location>
        <begin position="376"/>
        <end position="385"/>
    </location>
</feature>
<protein>
    <submittedName>
        <fullName evidence="2">Uncharacterized protein</fullName>
    </submittedName>
</protein>
<dbReference type="GeneID" id="5980536"/>
<organism evidence="2 3">
    <name type="scientific">Phaeosphaeria nodorum (strain SN15 / ATCC MYA-4574 / FGSC 10173)</name>
    <name type="common">Glume blotch fungus</name>
    <name type="synonym">Parastagonospora nodorum</name>
    <dbReference type="NCBI Taxonomy" id="321614"/>
    <lineage>
        <taxon>Eukaryota</taxon>
        <taxon>Fungi</taxon>
        <taxon>Dikarya</taxon>
        <taxon>Ascomycota</taxon>
        <taxon>Pezizomycotina</taxon>
        <taxon>Dothideomycetes</taxon>
        <taxon>Pleosporomycetidae</taxon>
        <taxon>Pleosporales</taxon>
        <taxon>Pleosporineae</taxon>
        <taxon>Phaeosphaeriaceae</taxon>
        <taxon>Parastagonospora</taxon>
    </lineage>
</organism>
<feature type="compositionally biased region" description="Acidic residues" evidence="1">
    <location>
        <begin position="330"/>
        <end position="341"/>
    </location>
</feature>
<evidence type="ECO:0000313" key="3">
    <source>
        <dbReference type="Proteomes" id="UP000001055"/>
    </source>
</evidence>
<feature type="compositionally biased region" description="Acidic residues" evidence="1">
    <location>
        <begin position="253"/>
        <end position="270"/>
    </location>
</feature>
<dbReference type="EMBL" id="CH445350">
    <property type="protein sequence ID" value="EAT79291.2"/>
    <property type="molecule type" value="Genomic_DNA"/>
</dbReference>
<dbReference type="RefSeq" id="XP_001803619.1">
    <property type="nucleotide sequence ID" value="XM_001803567.1"/>
</dbReference>
<evidence type="ECO:0000256" key="1">
    <source>
        <dbReference type="SAM" id="MobiDB-lite"/>
    </source>
</evidence>
<sequence>MQYQNPSASSKLLHPAVGKVKTDKNNYNKLQGAPPANLEFPTGNFTIPEIAAFHPEAIKSWDMIDRFCANGGSSAVYTAMINHYRIMPRGQVTNNSVYRMMKGPMQKRENVDEKFKDWTVGIHNHIEGLEEVDPESISVTGFRTPMEGKNPCVASPIPIRDFANGVKTFPTGHDALDLTRAVQYCQNHPNEQWMYPTDYERLIDLIGPAAVKRAHLDGAAFARYTTTKLAAGVKNSVGRKRDGRGRLQKEDSHEDEYPDTESDDESDSDIDFNAMDQRGSKRKTFLDESDESDEGNESRKTSGKRPKLAPKSHGTARRFNKHSMLRQEVLSDDDIDSESDSELYQGPKKMKKFAEVRRSGRATKVTQSYLVHPDDVMDDEEERDQ</sequence>
<feature type="compositionally biased region" description="Basic residues" evidence="1">
    <location>
        <begin position="301"/>
        <end position="324"/>
    </location>
</feature>
<dbReference type="InParanoid" id="Q0U4A7"/>
<proteinExistence type="predicted"/>
<feature type="region of interest" description="Disordered" evidence="1">
    <location>
        <begin position="235"/>
        <end position="346"/>
    </location>
</feature>